<dbReference type="InterPro" id="IPR045000">
    <property type="entry name" value="TR"/>
</dbReference>
<keyword evidence="4" id="KW-0521">NADP</keyword>
<dbReference type="SUPFAM" id="SSF51735">
    <property type="entry name" value="NAD(P)-binding Rossmann-fold domains"/>
    <property type="match status" value="1"/>
</dbReference>
<protein>
    <recommendedName>
        <fullName evidence="9">DUF1985 domain-containing protein</fullName>
    </recommendedName>
</protein>
<comment type="caution">
    <text evidence="8">The sequence shown here is derived from an EMBL/GenBank/DDBJ whole genome shotgun (WGS) entry which is preliminary data.</text>
</comment>
<reference evidence="8" key="1">
    <citation type="submission" date="2019-12" db="EMBL/GenBank/DDBJ databases">
        <title>Genome sequencing and annotation of Brassica cretica.</title>
        <authorList>
            <person name="Studholme D.J."/>
            <person name="Sarris P.F."/>
        </authorList>
    </citation>
    <scope>NUCLEOTIDE SEQUENCE</scope>
    <source>
        <strain evidence="8">PFS-102/07</strain>
        <tissue evidence="8">Leaf</tissue>
    </source>
</reference>
<evidence type="ECO:0000256" key="3">
    <source>
        <dbReference type="ARBA" id="ARBA00022640"/>
    </source>
</evidence>
<evidence type="ECO:0008006" key="9">
    <source>
        <dbReference type="Google" id="ProtNLM"/>
    </source>
</evidence>
<dbReference type="InterPro" id="IPR036291">
    <property type="entry name" value="NAD(P)-bd_dom_sf"/>
</dbReference>
<accession>A0A8S9LB06</accession>
<dbReference type="Pfam" id="PF13561">
    <property type="entry name" value="adh_short_C2"/>
    <property type="match status" value="1"/>
</dbReference>
<dbReference type="GO" id="GO:0016491">
    <property type="term" value="F:oxidoreductase activity"/>
    <property type="evidence" value="ECO:0007669"/>
    <property type="project" value="UniProtKB-KW"/>
</dbReference>
<dbReference type="PRINTS" id="PR00081">
    <property type="entry name" value="GDHRDH"/>
</dbReference>
<keyword evidence="5" id="KW-0560">Oxidoreductase</keyword>
<dbReference type="PANTHER" id="PTHR42898:SF54">
    <property type="entry name" value="3-OXOACYL-[ACYL-CARRIER-PROTEIN] REDUCTASE"/>
    <property type="match status" value="1"/>
</dbReference>
<gene>
    <name evidence="8" type="ORF">F2Q70_00025398</name>
</gene>
<dbReference type="GO" id="GO:0009507">
    <property type="term" value="C:chloroplast"/>
    <property type="evidence" value="ECO:0007669"/>
    <property type="project" value="UniProtKB-SubCell"/>
</dbReference>
<name>A0A8S9LB06_BRACR</name>
<evidence type="ECO:0000256" key="6">
    <source>
        <dbReference type="ARBA" id="ARBA00025714"/>
    </source>
</evidence>
<feature type="region of interest" description="Disordered" evidence="7">
    <location>
        <begin position="241"/>
        <end position="269"/>
    </location>
</feature>
<evidence type="ECO:0000256" key="1">
    <source>
        <dbReference type="ARBA" id="ARBA00004229"/>
    </source>
</evidence>
<comment type="similarity">
    <text evidence="6">Belongs to the short-chain dehydrogenases/reductases (SDR) family. SDR65C subfamily.</text>
</comment>
<evidence type="ECO:0000256" key="2">
    <source>
        <dbReference type="ARBA" id="ARBA00022528"/>
    </source>
</evidence>
<dbReference type="InterPro" id="IPR002347">
    <property type="entry name" value="SDR_fam"/>
</dbReference>
<evidence type="ECO:0000256" key="4">
    <source>
        <dbReference type="ARBA" id="ARBA00022857"/>
    </source>
</evidence>
<dbReference type="Gene3D" id="3.40.50.720">
    <property type="entry name" value="NAD(P)-binding Rossmann-like Domain"/>
    <property type="match status" value="1"/>
</dbReference>
<keyword evidence="3" id="KW-0934">Plastid</keyword>
<sequence>MSSWCRSESEANVAIVKVNNVGGLRTKPTTEYLADDFSFHISTNLESAYHLSQLSHPLLKASGFGSIVFISSVGGVVSMEGGSIYCLTKGAINQLARNLACEWARDDIRANAVAPNFIQTAMAQPLLGNAGYKKSLFNRTPLGRAGEPKELKYAYLSLLAAVILPRTHTPRISHEAAGMIKDIDAFFAYPWGRVSFDMLMSSIKERKEVALSQNPIALKGFVLSLQLVMVECVPALTEVVQEGSSSGSDRDSGDDDDTNDHEKGGKKHKSWACAGDRCFSEDSRMQLVPNLENVMPSCYFHLQALVQSVMLDSNGETNVAADHQWSDDEDDVGVGNMVKLIDQRFPFTPSCFVGGSTKDDVSRMREASKAELLNRKTVKTKRSSSSQVQDGVDLDLLASIVREKMKEDFMLVHGNISTLQESVNGFTETILLNLHEVFGTIQDSTEKIATLCADIRTLASTLPAAHLERTNRHPSVANAGSQTIPDATKTIPDATTIITEAVNFANRSTESLTAVSFTLYVYNNS</sequence>
<evidence type="ECO:0000256" key="7">
    <source>
        <dbReference type="SAM" id="MobiDB-lite"/>
    </source>
</evidence>
<organism evidence="8">
    <name type="scientific">Brassica cretica</name>
    <name type="common">Mustard</name>
    <dbReference type="NCBI Taxonomy" id="69181"/>
    <lineage>
        <taxon>Eukaryota</taxon>
        <taxon>Viridiplantae</taxon>
        <taxon>Streptophyta</taxon>
        <taxon>Embryophyta</taxon>
        <taxon>Tracheophyta</taxon>
        <taxon>Spermatophyta</taxon>
        <taxon>Magnoliopsida</taxon>
        <taxon>eudicotyledons</taxon>
        <taxon>Gunneridae</taxon>
        <taxon>Pentapetalae</taxon>
        <taxon>rosids</taxon>
        <taxon>malvids</taxon>
        <taxon>Brassicales</taxon>
        <taxon>Brassicaceae</taxon>
        <taxon>Brassiceae</taxon>
        <taxon>Brassica</taxon>
    </lineage>
</organism>
<keyword evidence="2" id="KW-0150">Chloroplast</keyword>
<proteinExistence type="inferred from homology"/>
<dbReference type="EMBL" id="QGKY02000094">
    <property type="protein sequence ID" value="KAF2602558.1"/>
    <property type="molecule type" value="Genomic_DNA"/>
</dbReference>
<dbReference type="AlphaFoldDB" id="A0A8S9LB06"/>
<dbReference type="PANTHER" id="PTHR42898">
    <property type="entry name" value="TROPINONE REDUCTASE"/>
    <property type="match status" value="1"/>
</dbReference>
<evidence type="ECO:0000313" key="8">
    <source>
        <dbReference type="EMBL" id="KAF2602558.1"/>
    </source>
</evidence>
<comment type="subcellular location">
    <subcellularLocation>
        <location evidence="1">Plastid</location>
        <location evidence="1">Chloroplast</location>
    </subcellularLocation>
</comment>
<evidence type="ECO:0000256" key="5">
    <source>
        <dbReference type="ARBA" id="ARBA00023002"/>
    </source>
</evidence>